<feature type="compositionally biased region" description="Low complexity" evidence="1">
    <location>
        <begin position="170"/>
        <end position="189"/>
    </location>
</feature>
<reference evidence="2 3" key="1">
    <citation type="submission" date="2015-08" db="EMBL/GenBank/DDBJ databases">
        <authorList>
            <person name="Babu N.S."/>
            <person name="Beckwith C.J."/>
            <person name="Beseler K.G."/>
            <person name="Brison A."/>
            <person name="Carone J.V."/>
            <person name="Caskin T.P."/>
            <person name="Diamond M."/>
            <person name="Durham M.E."/>
            <person name="Foxe J.M."/>
            <person name="Go M."/>
            <person name="Henderson B.A."/>
            <person name="Jones I.B."/>
            <person name="McGettigan J.A."/>
            <person name="Micheletti S.J."/>
            <person name="Nasrallah M.E."/>
            <person name="Ortiz D."/>
            <person name="Piller C.R."/>
            <person name="Privatt S.R."/>
            <person name="Schneider S.L."/>
            <person name="Sharp S."/>
            <person name="Smith T.C."/>
            <person name="Stanton J.D."/>
            <person name="Ullery H.E."/>
            <person name="Wilson R.J."/>
            <person name="Serrano M.G."/>
            <person name="Buck G."/>
            <person name="Lee V."/>
            <person name="Wang Y."/>
            <person name="Carvalho R."/>
            <person name="Voegtly L."/>
            <person name="Shi R."/>
            <person name="Duckworth R."/>
            <person name="Johnson A."/>
            <person name="Loviza R."/>
            <person name="Walstead R."/>
            <person name="Shah Z."/>
            <person name="Kiflezghi M."/>
            <person name="Wade K."/>
            <person name="Ball S.L."/>
            <person name="Bradley K.W."/>
            <person name="Asai D.J."/>
            <person name="Bowman C.A."/>
            <person name="Russell D.A."/>
            <person name="Pope W.H."/>
            <person name="Jacobs-Sera D."/>
            <person name="Hendrix R.W."/>
            <person name="Hatfull G.F."/>
        </authorList>
    </citation>
    <scope>NUCLEOTIDE SEQUENCE [LARGE SCALE GENOMIC DNA]</scope>
    <source>
        <strain evidence="2 3">DSM 27648</strain>
    </source>
</reference>
<dbReference type="RefSeq" id="WP_146651612.1">
    <property type="nucleotide sequence ID" value="NZ_CP012333.1"/>
</dbReference>
<dbReference type="KEGG" id="llu:AKJ09_06963"/>
<dbReference type="OrthoDB" id="5526383at2"/>
<organism evidence="2 3">
    <name type="scientific">Labilithrix luteola</name>
    <dbReference type="NCBI Taxonomy" id="1391654"/>
    <lineage>
        <taxon>Bacteria</taxon>
        <taxon>Pseudomonadati</taxon>
        <taxon>Myxococcota</taxon>
        <taxon>Polyangia</taxon>
        <taxon>Polyangiales</taxon>
        <taxon>Labilitrichaceae</taxon>
        <taxon>Labilithrix</taxon>
    </lineage>
</organism>
<evidence type="ECO:0000313" key="3">
    <source>
        <dbReference type="Proteomes" id="UP000064967"/>
    </source>
</evidence>
<keyword evidence="3" id="KW-1185">Reference proteome</keyword>
<name>A0A0K1Q4I6_9BACT</name>
<feature type="region of interest" description="Disordered" evidence="1">
    <location>
        <begin position="140"/>
        <end position="192"/>
    </location>
</feature>
<gene>
    <name evidence="2" type="ORF">AKJ09_06963</name>
</gene>
<dbReference type="AlphaFoldDB" id="A0A0K1Q4I6"/>
<dbReference type="STRING" id="1391654.AKJ09_06963"/>
<dbReference type="EMBL" id="CP012333">
    <property type="protein sequence ID" value="AKV00300.1"/>
    <property type="molecule type" value="Genomic_DNA"/>
</dbReference>
<accession>A0A0K1Q4I6</accession>
<protein>
    <submittedName>
        <fullName evidence="2">Uncharacterized protein</fullName>
    </submittedName>
</protein>
<evidence type="ECO:0000256" key="1">
    <source>
        <dbReference type="SAM" id="MobiDB-lite"/>
    </source>
</evidence>
<sequence length="276" mass="28875">MLDDDQKLLETLIQAGRMGPGPDAQQVERMERRLEPAFLSAQSFASSTPRVHAAKWILAVIGIGIMSAASDTREMVTGRGEPQSVAARAEVEPVATAIAAPAEPPPSIVEPAPVPAKEPIGPSKDSHVAVAKSISARTPTKLPLVNPPAPAAPEPVAAVDPPVPSKVDEPAASPAPEASPSAPIARAPSGESEVAYLRRAQASLNMNPTRALALADEHPSRFPEGVLAQEREVIAIDALVKLRRTAEARTRAGAFRSRYPSSAHLARVLSAVGDMP</sequence>
<proteinExistence type="predicted"/>
<dbReference type="Proteomes" id="UP000064967">
    <property type="component" value="Chromosome"/>
</dbReference>
<evidence type="ECO:0000313" key="2">
    <source>
        <dbReference type="EMBL" id="AKV00300.1"/>
    </source>
</evidence>